<name>A0A5E8C3R0_9ASCO</name>
<dbReference type="GeneID" id="43584620"/>
<dbReference type="Proteomes" id="UP000398389">
    <property type="component" value="Unassembled WGS sequence"/>
</dbReference>
<evidence type="ECO:0000313" key="2">
    <source>
        <dbReference type="EMBL" id="VVT57660.1"/>
    </source>
</evidence>
<accession>A0A5E8C3R0</accession>
<dbReference type="EMBL" id="CABVLU010000005">
    <property type="protein sequence ID" value="VVT57660.1"/>
    <property type="molecule type" value="Genomic_DNA"/>
</dbReference>
<sequence length="124" mass="13546">MAVTSFEQSTRSSASSTKESKRHIFGSILRHLAPQVQVEGNSKAISANHASKLWFIFLTVNDFTMATNSFEQISRSTSSSSSTKGSKRHIFSSILRHLAPQVQVEGNSRATSSNHASVLLSRAH</sequence>
<keyword evidence="3" id="KW-1185">Reference proteome</keyword>
<evidence type="ECO:0000256" key="1">
    <source>
        <dbReference type="SAM" id="MobiDB-lite"/>
    </source>
</evidence>
<proteinExistence type="predicted"/>
<feature type="region of interest" description="Disordered" evidence="1">
    <location>
        <begin position="104"/>
        <end position="124"/>
    </location>
</feature>
<dbReference type="AlphaFoldDB" id="A0A5E8C3R0"/>
<dbReference type="RefSeq" id="XP_031856411.1">
    <property type="nucleotide sequence ID" value="XM_032000520.1"/>
</dbReference>
<gene>
    <name evidence="2" type="ORF">SAPINGB_P005806</name>
</gene>
<protein>
    <submittedName>
        <fullName evidence="2">Uncharacterized protein</fullName>
    </submittedName>
</protein>
<reference evidence="2 3" key="1">
    <citation type="submission" date="2019-09" db="EMBL/GenBank/DDBJ databases">
        <authorList>
            <person name="Brejova B."/>
        </authorList>
    </citation>
    <scope>NUCLEOTIDE SEQUENCE [LARGE SCALE GENOMIC DNA]</scope>
</reference>
<feature type="compositionally biased region" description="Polar residues" evidence="1">
    <location>
        <begin position="104"/>
        <end position="116"/>
    </location>
</feature>
<organism evidence="2 3">
    <name type="scientific">Magnusiomyces paraingens</name>
    <dbReference type="NCBI Taxonomy" id="2606893"/>
    <lineage>
        <taxon>Eukaryota</taxon>
        <taxon>Fungi</taxon>
        <taxon>Dikarya</taxon>
        <taxon>Ascomycota</taxon>
        <taxon>Saccharomycotina</taxon>
        <taxon>Dipodascomycetes</taxon>
        <taxon>Dipodascales</taxon>
        <taxon>Dipodascaceae</taxon>
        <taxon>Magnusiomyces</taxon>
    </lineage>
</organism>
<evidence type="ECO:0000313" key="3">
    <source>
        <dbReference type="Proteomes" id="UP000398389"/>
    </source>
</evidence>